<dbReference type="AlphaFoldDB" id="A0AAU1I592"/>
<gene>
    <name evidence="2" type="ORF">OG477_28555</name>
</gene>
<proteinExistence type="predicted"/>
<accession>A0AAU1I592</accession>
<feature type="compositionally biased region" description="Basic and acidic residues" evidence="1">
    <location>
        <begin position="1"/>
        <end position="10"/>
    </location>
</feature>
<organism evidence="2">
    <name type="scientific">Streptomyces sp. NBC_00180</name>
    <dbReference type="NCBI Taxonomy" id="2903632"/>
    <lineage>
        <taxon>Bacteria</taxon>
        <taxon>Bacillati</taxon>
        <taxon>Actinomycetota</taxon>
        <taxon>Actinomycetes</taxon>
        <taxon>Kitasatosporales</taxon>
        <taxon>Streptomycetaceae</taxon>
        <taxon>Streptomyces</taxon>
    </lineage>
</organism>
<evidence type="ECO:0000256" key="1">
    <source>
        <dbReference type="SAM" id="MobiDB-lite"/>
    </source>
</evidence>
<sequence length="159" mass="17012">MDVHPSREGELSDMTDAATGTGAGKVTDHDLAKGAPPVAPTGGGERRGSEARAAAPVKGGRAGARLFPHDESDKFELKLQHAVSGFVDGPRGAVEEADRVLEELAARFTEAVTQRRRTLRGAWQANDPAEGKGASSTDTEQLRLALRDYRELAERLLRI</sequence>
<name>A0AAU1I592_9ACTN</name>
<reference evidence="2" key="1">
    <citation type="submission" date="2022-10" db="EMBL/GenBank/DDBJ databases">
        <title>The complete genomes of actinobacterial strains from the NBC collection.</title>
        <authorList>
            <person name="Joergensen T.S."/>
            <person name="Alvarez Arevalo M."/>
            <person name="Sterndorff E.B."/>
            <person name="Faurdal D."/>
            <person name="Vuksanovic O."/>
            <person name="Mourched A.-S."/>
            <person name="Charusanti P."/>
            <person name="Shaw S."/>
            <person name="Blin K."/>
            <person name="Weber T."/>
        </authorList>
    </citation>
    <scope>NUCLEOTIDE SEQUENCE</scope>
    <source>
        <strain evidence="2">NBC 00180</strain>
    </source>
</reference>
<dbReference type="EMBL" id="CP108140">
    <property type="protein sequence ID" value="WTP89062.1"/>
    <property type="molecule type" value="Genomic_DNA"/>
</dbReference>
<feature type="region of interest" description="Disordered" evidence="1">
    <location>
        <begin position="1"/>
        <end position="64"/>
    </location>
</feature>
<evidence type="ECO:0000313" key="2">
    <source>
        <dbReference type="EMBL" id="WTP89062.1"/>
    </source>
</evidence>
<protein>
    <submittedName>
        <fullName evidence="2">Uncharacterized protein</fullName>
    </submittedName>
</protein>